<reference evidence="3" key="3">
    <citation type="submission" date="2025-04" db="UniProtKB">
        <authorList>
            <consortium name="RefSeq"/>
        </authorList>
    </citation>
    <scope>IDENTIFICATION</scope>
    <source>
        <strain evidence="3">CBS 781.70</strain>
    </source>
</reference>
<dbReference type="AlphaFoldDB" id="A0A6G1GF36"/>
<dbReference type="EMBL" id="ML975150">
    <property type="protein sequence ID" value="KAF1816612.1"/>
    <property type="molecule type" value="Genomic_DNA"/>
</dbReference>
<dbReference type="GeneID" id="54414331"/>
<gene>
    <name evidence="1 3" type="ORF">P152DRAFT_129870</name>
</gene>
<protein>
    <submittedName>
        <fullName evidence="1 3">Uncharacterized protein</fullName>
    </submittedName>
</protein>
<organism evidence="1">
    <name type="scientific">Eremomyces bilateralis CBS 781.70</name>
    <dbReference type="NCBI Taxonomy" id="1392243"/>
    <lineage>
        <taxon>Eukaryota</taxon>
        <taxon>Fungi</taxon>
        <taxon>Dikarya</taxon>
        <taxon>Ascomycota</taxon>
        <taxon>Pezizomycotina</taxon>
        <taxon>Dothideomycetes</taxon>
        <taxon>Dothideomycetes incertae sedis</taxon>
        <taxon>Eremomycetales</taxon>
        <taxon>Eremomycetaceae</taxon>
        <taxon>Eremomyces</taxon>
    </lineage>
</organism>
<accession>A0A6G1GF36</accession>
<proteinExistence type="predicted"/>
<dbReference type="Proteomes" id="UP000504638">
    <property type="component" value="Unplaced"/>
</dbReference>
<reference evidence="3" key="2">
    <citation type="submission" date="2020-04" db="EMBL/GenBank/DDBJ databases">
        <authorList>
            <consortium name="NCBI Genome Project"/>
        </authorList>
    </citation>
    <scope>NUCLEOTIDE SEQUENCE</scope>
    <source>
        <strain evidence="3">CBS 781.70</strain>
    </source>
</reference>
<evidence type="ECO:0000313" key="2">
    <source>
        <dbReference type="Proteomes" id="UP000504638"/>
    </source>
</evidence>
<name>A0A6G1GF36_9PEZI</name>
<evidence type="ECO:0000313" key="1">
    <source>
        <dbReference type="EMBL" id="KAF1816612.1"/>
    </source>
</evidence>
<sequence>MNREKPCMPRWQLVRNGMGKAFGDSCCSFHLIVLVLDRRSEQILSNTIMKSPKYIHQHIKDKQAPFGHFPLACSRRPSPISPCPQAVVPHVRITFPAAQPEPSDHSAWIWQLNIDEAQLDVDSHKITCLEISGIVGIAQARRPITMKRPR</sequence>
<keyword evidence="2" id="KW-1185">Reference proteome</keyword>
<evidence type="ECO:0000313" key="3">
    <source>
        <dbReference type="RefSeq" id="XP_033538243.1"/>
    </source>
</evidence>
<dbReference type="RefSeq" id="XP_033538243.1">
    <property type="nucleotide sequence ID" value="XM_033673761.1"/>
</dbReference>
<reference evidence="1 3" key="1">
    <citation type="submission" date="2020-01" db="EMBL/GenBank/DDBJ databases">
        <authorList>
            <consortium name="DOE Joint Genome Institute"/>
            <person name="Haridas S."/>
            <person name="Albert R."/>
            <person name="Binder M."/>
            <person name="Bloem J."/>
            <person name="Labutti K."/>
            <person name="Salamov A."/>
            <person name="Andreopoulos B."/>
            <person name="Baker S.E."/>
            <person name="Barry K."/>
            <person name="Bills G."/>
            <person name="Bluhm B.H."/>
            <person name="Cannon C."/>
            <person name="Castanera R."/>
            <person name="Culley D.E."/>
            <person name="Daum C."/>
            <person name="Ezra D."/>
            <person name="Gonzalez J.B."/>
            <person name="Henrissat B."/>
            <person name="Kuo A."/>
            <person name="Liang C."/>
            <person name="Lipzen A."/>
            <person name="Lutzoni F."/>
            <person name="Magnuson J."/>
            <person name="Mondo S."/>
            <person name="Nolan M."/>
            <person name="Ohm R."/>
            <person name="Pangilinan J."/>
            <person name="Park H.-J."/>
            <person name="Ramirez L."/>
            <person name="Alfaro M."/>
            <person name="Sun H."/>
            <person name="Tritt A."/>
            <person name="Yoshinaga Y."/>
            <person name="Zwiers L.-H."/>
            <person name="Turgeon B.G."/>
            <person name="Goodwin S.B."/>
            <person name="Spatafora J.W."/>
            <person name="Crous P.W."/>
            <person name="Grigoriev I.V."/>
        </authorList>
    </citation>
    <scope>NUCLEOTIDE SEQUENCE</scope>
    <source>
        <strain evidence="1 3">CBS 781.70</strain>
    </source>
</reference>